<dbReference type="EC" id="3.5.3.8" evidence="5 6"/>
<dbReference type="CDD" id="cd09988">
    <property type="entry name" value="Formimidoylglutamase"/>
    <property type="match status" value="1"/>
</dbReference>
<dbReference type="InterPro" id="IPR023696">
    <property type="entry name" value="Ureohydrolase_dom_sf"/>
</dbReference>
<feature type="binding site" evidence="5">
    <location>
        <position position="273"/>
    </location>
    <ligand>
        <name>Mn(2+)</name>
        <dbReference type="ChEBI" id="CHEBI:29035"/>
        <label>2</label>
    </ligand>
</feature>
<feature type="binding site" evidence="5">
    <location>
        <position position="182"/>
    </location>
    <ligand>
        <name>Mn(2+)</name>
        <dbReference type="ChEBI" id="CHEBI:29035"/>
        <label>2</label>
    </ligand>
</feature>
<evidence type="ECO:0000256" key="8">
    <source>
        <dbReference type="PROSITE-ProRule" id="PRU00742"/>
    </source>
</evidence>
<dbReference type="AlphaFoldDB" id="A0AB36DMX0"/>
<evidence type="ECO:0000256" key="2">
    <source>
        <dbReference type="ARBA" id="ARBA00022801"/>
    </source>
</evidence>
<dbReference type="GO" id="GO:0019556">
    <property type="term" value="P:L-histidine catabolic process to glutamate and formamide"/>
    <property type="evidence" value="ECO:0007669"/>
    <property type="project" value="UniProtKB-UniRule"/>
</dbReference>
<dbReference type="GO" id="GO:0030145">
    <property type="term" value="F:manganese ion binding"/>
    <property type="evidence" value="ECO:0007669"/>
    <property type="project" value="UniProtKB-UniRule"/>
</dbReference>
<feature type="binding site" evidence="5">
    <location>
        <position position="184"/>
    </location>
    <ligand>
        <name>Mn(2+)</name>
        <dbReference type="ChEBI" id="CHEBI:29035"/>
        <label>2</label>
    </ligand>
</feature>
<organism evidence="9 10">
    <name type="scientific">Moraxella catarrhalis</name>
    <name type="common">Branhamella catarrhalis</name>
    <dbReference type="NCBI Taxonomy" id="480"/>
    <lineage>
        <taxon>Bacteria</taxon>
        <taxon>Pseudomonadati</taxon>
        <taxon>Pseudomonadota</taxon>
        <taxon>Gammaproteobacteria</taxon>
        <taxon>Moraxellales</taxon>
        <taxon>Moraxellaceae</taxon>
        <taxon>Moraxella</taxon>
    </lineage>
</organism>
<dbReference type="PANTHER" id="PTHR11358:SF35">
    <property type="entry name" value="FORMIMIDOYLGLUTAMASE"/>
    <property type="match status" value="1"/>
</dbReference>
<dbReference type="HAMAP" id="MF_00737">
    <property type="entry name" value="Formimidoylglutam"/>
    <property type="match status" value="1"/>
</dbReference>
<name>A0AB36DMX0_MORCA</name>
<evidence type="ECO:0000313" key="10">
    <source>
        <dbReference type="Proteomes" id="UP000078295"/>
    </source>
</evidence>
<protein>
    <recommendedName>
        <fullName evidence="5 6">Formimidoylglutamase</fullName>
        <ecNumber evidence="5 6">3.5.3.8</ecNumber>
    </recommendedName>
    <alternativeName>
        <fullName evidence="5">Formiminoglutamase</fullName>
    </alternativeName>
    <alternativeName>
        <fullName evidence="5">Formiminoglutamate hydrolase</fullName>
    </alternativeName>
</protein>
<dbReference type="InterPro" id="IPR005923">
    <property type="entry name" value="HutG"/>
</dbReference>
<dbReference type="PRINTS" id="PR00116">
    <property type="entry name" value="ARGINASE"/>
</dbReference>
<accession>A0AB36DMX0</accession>
<proteinExistence type="inferred from homology"/>
<reference evidence="9 10" key="1">
    <citation type="journal article" date="2016" name="Genome Biol. Evol.">
        <title>Comparative Genomic Analyses of the Moraxella catarrhalis Serosensitive and Seroresistant Lineages Demonstrate Their Independent Evolution.</title>
        <authorList>
            <person name="Earl J.P."/>
            <person name="de Vries S.P."/>
            <person name="Ahmed A."/>
            <person name="Powell E."/>
            <person name="Schultz M.P."/>
            <person name="Hermans P.W."/>
            <person name="Hill D.J."/>
            <person name="Zhou Z."/>
            <person name="Constantinidou C.I."/>
            <person name="Hu F.Z."/>
            <person name="Bootsma H.J."/>
            <person name="Ehrlich G.D."/>
        </authorList>
    </citation>
    <scope>NUCLEOTIDE SEQUENCE [LARGE SCALE GENOMIC DNA]</scope>
    <source>
        <strain evidence="9 10">F23</strain>
    </source>
</reference>
<dbReference type="SUPFAM" id="SSF52768">
    <property type="entry name" value="Arginase/deacetylase"/>
    <property type="match status" value="1"/>
</dbReference>
<dbReference type="RefSeq" id="WP_064604347.1">
    <property type="nucleotide sequence ID" value="NZ_JAABLA010000009.1"/>
</dbReference>
<feature type="binding site" evidence="7">
    <location>
        <position position="184"/>
    </location>
    <ligand>
        <name>Mn(2+)</name>
        <dbReference type="ChEBI" id="CHEBI:29035"/>
        <label>1</label>
    </ligand>
</feature>
<evidence type="ECO:0000313" key="9">
    <source>
        <dbReference type="EMBL" id="OAV24555.1"/>
    </source>
</evidence>
<dbReference type="PIRSF" id="PIRSF036979">
    <property type="entry name" value="Arginase"/>
    <property type="match status" value="1"/>
</dbReference>
<dbReference type="PANTHER" id="PTHR11358">
    <property type="entry name" value="ARGINASE/AGMATINASE"/>
    <property type="match status" value="1"/>
</dbReference>
<comment type="pathway">
    <text evidence="5">Amino-acid degradation; L-histidine degradation into L-glutamate; L-glutamate from N-formimidoyl-L-glutamate (hydrolase route): step 1/1.</text>
</comment>
<sequence length="357" mass="38939">MTPHNVYHQAPDFKAYAGRAEPFENGKACYWYQHIQAFDDALNQKNNQTNQPKIALLGFACDQGVNRNQGRIGAKHAPDAIKSSFAKLPISYQTQQNFQSMAGIVTDAGNVVCDDDDTICPNLLEIAQQDYADKISTVLNANALPIGLGGGHEIAWGSFLGLWQHMASAPTPLANIGIINLDAHFDLRQDQYATSGTPFRQIAEHLDIKEQPFHYLCVGISQFSNTASLYERACDLGVSVIGDDDCHRLDWQAIEQKILAFIAPLDVIYLTIDMDCLAGSVMPAVSAVAAKGLSLDFVERCVLLIINTGKVKVIDMAEVSPKYDIDGRGLKVAGRLLAVMVEAVLSSSPFKSLPLSR</sequence>
<feature type="binding site" evidence="5">
    <location>
        <position position="275"/>
    </location>
    <ligand>
        <name>Mn(2+)</name>
        <dbReference type="ChEBI" id="CHEBI:29035"/>
        <label>2</label>
    </ligand>
</feature>
<feature type="binding site" evidence="5 7">
    <location>
        <position position="273"/>
    </location>
    <ligand>
        <name>Mn(2+)</name>
        <dbReference type="ChEBI" id="CHEBI:29035"/>
        <label>1</label>
    </ligand>
</feature>
<dbReference type="Proteomes" id="UP000078295">
    <property type="component" value="Unassembled WGS sequence"/>
</dbReference>
<evidence type="ECO:0000256" key="7">
    <source>
        <dbReference type="PIRSR" id="PIRSR036979-1"/>
    </source>
</evidence>
<gene>
    <name evidence="5" type="primary">hutG</name>
    <name evidence="9" type="ORF">AO370_1501</name>
</gene>
<keyword evidence="3 5" id="KW-0369">Histidine metabolism</keyword>
<dbReference type="InterPro" id="IPR006035">
    <property type="entry name" value="Ureohydrolase"/>
</dbReference>
<comment type="similarity">
    <text evidence="5 8">Belongs to the arginase family.</text>
</comment>
<feature type="binding site" evidence="5 7">
    <location>
        <position position="152"/>
    </location>
    <ligand>
        <name>Mn(2+)</name>
        <dbReference type="ChEBI" id="CHEBI:29035"/>
        <label>1</label>
    </ligand>
</feature>
<dbReference type="GO" id="GO:0008783">
    <property type="term" value="F:agmatinase activity"/>
    <property type="evidence" value="ECO:0007669"/>
    <property type="project" value="TreeGrafter"/>
</dbReference>
<evidence type="ECO:0000256" key="1">
    <source>
        <dbReference type="ARBA" id="ARBA00022723"/>
    </source>
</evidence>
<comment type="cofactor">
    <cofactor evidence="5 7">
        <name>Mn(2+)</name>
        <dbReference type="ChEBI" id="CHEBI:29035"/>
    </cofactor>
    <text evidence="5 7">Binds 2 manganese ions per subunit.</text>
</comment>
<evidence type="ECO:0000256" key="4">
    <source>
        <dbReference type="ARBA" id="ARBA00023211"/>
    </source>
</evidence>
<dbReference type="EMBL" id="LXHQ01000035">
    <property type="protein sequence ID" value="OAV24555.1"/>
    <property type="molecule type" value="Genomic_DNA"/>
</dbReference>
<dbReference type="Gene3D" id="3.40.800.10">
    <property type="entry name" value="Ureohydrolase domain"/>
    <property type="match status" value="1"/>
</dbReference>
<dbReference type="Pfam" id="PF00491">
    <property type="entry name" value="Arginase"/>
    <property type="match status" value="1"/>
</dbReference>
<feature type="binding site" evidence="5 7">
    <location>
        <position position="182"/>
    </location>
    <ligand>
        <name>Mn(2+)</name>
        <dbReference type="ChEBI" id="CHEBI:29035"/>
        <label>1</label>
    </ligand>
</feature>
<evidence type="ECO:0000256" key="3">
    <source>
        <dbReference type="ARBA" id="ARBA00022808"/>
    </source>
</evidence>
<dbReference type="NCBIfam" id="TIGR01227">
    <property type="entry name" value="hutG"/>
    <property type="match status" value="1"/>
</dbReference>
<dbReference type="GO" id="GO:0033389">
    <property type="term" value="P:putrescine biosynthetic process from arginine, via agmatine"/>
    <property type="evidence" value="ECO:0007669"/>
    <property type="project" value="TreeGrafter"/>
</dbReference>
<comment type="caution">
    <text evidence="9">The sequence shown here is derived from an EMBL/GenBank/DDBJ whole genome shotgun (WGS) entry which is preliminary data.</text>
</comment>
<keyword evidence="4 5" id="KW-0464">Manganese</keyword>
<dbReference type="PROSITE" id="PS51409">
    <property type="entry name" value="ARGINASE_2"/>
    <property type="match status" value="1"/>
</dbReference>
<comment type="catalytic activity">
    <reaction evidence="5">
        <text>N-formimidoyl-L-glutamate + H2O = formamide + L-glutamate</text>
        <dbReference type="Rhea" id="RHEA:22492"/>
        <dbReference type="ChEBI" id="CHEBI:15377"/>
        <dbReference type="ChEBI" id="CHEBI:16397"/>
        <dbReference type="ChEBI" id="CHEBI:29985"/>
        <dbReference type="ChEBI" id="CHEBI:58928"/>
        <dbReference type="EC" id="3.5.3.8"/>
    </reaction>
</comment>
<evidence type="ECO:0000256" key="5">
    <source>
        <dbReference type="HAMAP-Rule" id="MF_00737"/>
    </source>
</evidence>
<comment type="function">
    <text evidence="5">Catalyzes the conversion of N-formimidoyl-L-glutamate to L-glutamate and formamide.</text>
</comment>
<feature type="binding site" evidence="7">
    <location>
        <position position="275"/>
    </location>
    <ligand>
        <name>Mn(2+)</name>
        <dbReference type="ChEBI" id="CHEBI:29035"/>
        <label>1</label>
    </ligand>
</feature>
<keyword evidence="2 5" id="KW-0378">Hydrolase</keyword>
<evidence type="ECO:0000256" key="6">
    <source>
        <dbReference type="NCBIfam" id="TIGR01227"/>
    </source>
</evidence>
<feature type="binding site" evidence="5 7">
    <location>
        <position position="186"/>
    </location>
    <ligand>
        <name>Mn(2+)</name>
        <dbReference type="ChEBI" id="CHEBI:29035"/>
        <label>1</label>
    </ligand>
</feature>
<keyword evidence="1 5" id="KW-0479">Metal-binding</keyword>
<dbReference type="GO" id="GO:0050415">
    <property type="term" value="F:formimidoylglutamase activity"/>
    <property type="evidence" value="ECO:0007669"/>
    <property type="project" value="UniProtKB-UniRule"/>
</dbReference>